<comment type="caution">
    <text evidence="1">The sequence shown here is derived from an EMBL/GenBank/DDBJ whole genome shotgun (WGS) entry which is preliminary data.</text>
</comment>
<accession>A0A1G1VP85</accession>
<name>A0A1G1VP85_9BACT</name>
<organism evidence="1 2">
    <name type="scientific">Candidatus Chisholmbacteria bacterium RIFCSPHIGHO2_01_FULL_49_18</name>
    <dbReference type="NCBI Taxonomy" id="1797590"/>
    <lineage>
        <taxon>Bacteria</taxon>
        <taxon>Candidatus Chisholmiibacteriota</taxon>
    </lineage>
</organism>
<dbReference type="Proteomes" id="UP000179069">
    <property type="component" value="Unassembled WGS sequence"/>
</dbReference>
<dbReference type="EMBL" id="MHCI01000005">
    <property type="protein sequence ID" value="OGY17218.1"/>
    <property type="molecule type" value="Genomic_DNA"/>
</dbReference>
<evidence type="ECO:0000313" key="1">
    <source>
        <dbReference type="EMBL" id="OGY17218.1"/>
    </source>
</evidence>
<protein>
    <submittedName>
        <fullName evidence="1">Uncharacterized protein</fullName>
    </submittedName>
</protein>
<dbReference type="AlphaFoldDB" id="A0A1G1VP85"/>
<evidence type="ECO:0000313" key="2">
    <source>
        <dbReference type="Proteomes" id="UP000179069"/>
    </source>
</evidence>
<gene>
    <name evidence="1" type="ORF">A2785_04345</name>
</gene>
<sequence>MSEEEHPPQPIRDKLKEVKGRLTQDVIEQVLGSIGERFRSVYLKHQQDKALYFESSVLHSIPVRPLVYLNVLERASFVASNVLSGDEFTDQIEVKPQENASHHERKIQIPLRKDQLMNGGYAVMVLPTDYRCSNPDTVSQIKAGAGQDFQEVFDGNPWRAMMGRSPELYKRDEWSAKANDFIVMHRLGSSLYLRRIRPFQDEIEPLERRKFGEDGEDAVILQRRIFLESETEVPAELNMMRNSARLYRLHEVDNSSELVGSHFGPDK</sequence>
<reference evidence="1 2" key="1">
    <citation type="journal article" date="2016" name="Nat. Commun.">
        <title>Thousands of microbial genomes shed light on interconnected biogeochemical processes in an aquifer system.</title>
        <authorList>
            <person name="Anantharaman K."/>
            <person name="Brown C.T."/>
            <person name="Hug L.A."/>
            <person name="Sharon I."/>
            <person name="Castelle C.J."/>
            <person name="Probst A.J."/>
            <person name="Thomas B.C."/>
            <person name="Singh A."/>
            <person name="Wilkins M.J."/>
            <person name="Karaoz U."/>
            <person name="Brodie E.L."/>
            <person name="Williams K.H."/>
            <person name="Hubbard S.S."/>
            <person name="Banfield J.F."/>
        </authorList>
    </citation>
    <scope>NUCLEOTIDE SEQUENCE [LARGE SCALE GENOMIC DNA]</scope>
</reference>
<proteinExistence type="predicted"/>